<dbReference type="PANTHER" id="PTHR43585:SF2">
    <property type="entry name" value="ATP-GRASP ENZYME FSQD"/>
    <property type="match status" value="1"/>
</dbReference>
<evidence type="ECO:0000313" key="6">
    <source>
        <dbReference type="EMBL" id="ARF53260.1"/>
    </source>
</evidence>
<dbReference type="InterPro" id="IPR011761">
    <property type="entry name" value="ATP-grasp"/>
</dbReference>
<keyword evidence="7" id="KW-1185">Reference proteome</keyword>
<dbReference type="PROSITE" id="PS50975">
    <property type="entry name" value="ATP_GRASP"/>
    <property type="match status" value="1"/>
</dbReference>
<dbReference type="AlphaFoldDB" id="A0A1V0TK60"/>
<protein>
    <recommendedName>
        <fullName evidence="5">ATP-grasp domain-containing protein</fullName>
    </recommendedName>
</protein>
<sequence>MSVLILSKKNPASHPYQEWLAGAGPLFLLAAAGSRPKDPSGWAWSEEFAEYNRNGAVEIRAVRLGQEHKVRRVVSLSEADVVRAARIRQWLGVPGQSVESALAFRDKHRMKTLVSEAGLAVPRFRAVDCVGGLVDFAAEVGGPIVVKRRSGSGSVGVRVLADRRAVEQWAAGLCMGPDEPWGLLAEEYVDARLFHVNGIMSGGQVLHAWSSAYVQPPMKALEQGRPQTVVMLSAGSETARVLEEFTASVIAALPCVEEPTSFHAELFLAADRTVSLCEIAARTGGCGINDVSQLAYGVDLNLCSARGQAGLPIGLPPRHAPPPRGLFGCVLLPPRAGRLMHLPATCPLSGVVSYRPRLAPGATSVGTPSVSSAAAVVLIAGATPNEQVERMAAVERWFYGLARWHLPAPVRDDDARREASSR</sequence>
<name>A0A1V0TK60_9ACTN</name>
<dbReference type="GO" id="GO:0046872">
    <property type="term" value="F:metal ion binding"/>
    <property type="evidence" value="ECO:0007669"/>
    <property type="project" value="InterPro"/>
</dbReference>
<reference evidence="6 7" key="1">
    <citation type="submission" date="2017-04" db="EMBL/GenBank/DDBJ databases">
        <title>Complete Genome Sequence of Streptomyces gilvosporeus F607, a Capable Producer of Natamycin.</title>
        <authorList>
            <person name="Zong G."/>
            <person name="Zhong C."/>
            <person name="Fu J."/>
            <person name="Qin R."/>
            <person name="Cao G."/>
        </authorList>
    </citation>
    <scope>NUCLEOTIDE SEQUENCE [LARGE SCALE GENOMIC DNA]</scope>
    <source>
        <strain evidence="6 7">F607</strain>
    </source>
</reference>
<accession>A0A1V0TK60</accession>
<evidence type="ECO:0000313" key="7">
    <source>
        <dbReference type="Proteomes" id="UP000192726"/>
    </source>
</evidence>
<dbReference type="GO" id="GO:0005524">
    <property type="term" value="F:ATP binding"/>
    <property type="evidence" value="ECO:0007669"/>
    <property type="project" value="UniProtKB-UniRule"/>
</dbReference>
<keyword evidence="2 4" id="KW-0547">Nucleotide-binding</keyword>
<dbReference type="Gene3D" id="3.40.50.20">
    <property type="match status" value="1"/>
</dbReference>
<dbReference type="GO" id="GO:0016874">
    <property type="term" value="F:ligase activity"/>
    <property type="evidence" value="ECO:0007669"/>
    <property type="project" value="UniProtKB-KW"/>
</dbReference>
<dbReference type="Proteomes" id="UP000192726">
    <property type="component" value="Chromosome"/>
</dbReference>
<dbReference type="Gene3D" id="3.30.1490.20">
    <property type="entry name" value="ATP-grasp fold, A domain"/>
    <property type="match status" value="1"/>
</dbReference>
<dbReference type="KEGG" id="sgv:B1H19_02955"/>
<keyword evidence="1" id="KW-0436">Ligase</keyword>
<dbReference type="RefSeq" id="WP_083102690.1">
    <property type="nucleotide sequence ID" value="NZ_CP020569.1"/>
</dbReference>
<dbReference type="STRING" id="553510.B1H19_02955"/>
<gene>
    <name evidence="6" type="ORF">B1H19_02955</name>
</gene>
<dbReference type="PANTHER" id="PTHR43585">
    <property type="entry name" value="FUMIPYRROLE BIOSYNTHESIS PROTEIN C"/>
    <property type="match status" value="1"/>
</dbReference>
<evidence type="ECO:0000256" key="4">
    <source>
        <dbReference type="PROSITE-ProRule" id="PRU00409"/>
    </source>
</evidence>
<dbReference type="InterPro" id="IPR013815">
    <property type="entry name" value="ATP_grasp_subdomain_1"/>
</dbReference>
<feature type="domain" description="ATP-grasp" evidence="5">
    <location>
        <begin position="111"/>
        <end position="309"/>
    </location>
</feature>
<dbReference type="InterPro" id="IPR052032">
    <property type="entry name" value="ATP-dep_AA_Ligase"/>
</dbReference>
<proteinExistence type="predicted"/>
<evidence type="ECO:0000256" key="1">
    <source>
        <dbReference type="ARBA" id="ARBA00022598"/>
    </source>
</evidence>
<keyword evidence="3 4" id="KW-0067">ATP-binding</keyword>
<dbReference type="OrthoDB" id="150319at2"/>
<evidence type="ECO:0000259" key="5">
    <source>
        <dbReference type="PROSITE" id="PS50975"/>
    </source>
</evidence>
<organism evidence="6 7">
    <name type="scientific">Streptomyces gilvosporeus</name>
    <dbReference type="NCBI Taxonomy" id="553510"/>
    <lineage>
        <taxon>Bacteria</taxon>
        <taxon>Bacillati</taxon>
        <taxon>Actinomycetota</taxon>
        <taxon>Actinomycetes</taxon>
        <taxon>Kitasatosporales</taxon>
        <taxon>Streptomycetaceae</taxon>
        <taxon>Streptomyces</taxon>
    </lineage>
</organism>
<dbReference type="SUPFAM" id="SSF56059">
    <property type="entry name" value="Glutathione synthetase ATP-binding domain-like"/>
    <property type="match status" value="1"/>
</dbReference>
<evidence type="ECO:0000256" key="3">
    <source>
        <dbReference type="ARBA" id="ARBA00022840"/>
    </source>
</evidence>
<evidence type="ECO:0000256" key="2">
    <source>
        <dbReference type="ARBA" id="ARBA00022741"/>
    </source>
</evidence>
<dbReference type="Gene3D" id="3.30.470.20">
    <property type="entry name" value="ATP-grasp fold, B domain"/>
    <property type="match status" value="1"/>
</dbReference>
<dbReference type="EMBL" id="CP020569">
    <property type="protein sequence ID" value="ARF53260.1"/>
    <property type="molecule type" value="Genomic_DNA"/>
</dbReference>